<gene>
    <name evidence="1" type="ORF">POL67_48815</name>
</gene>
<protein>
    <recommendedName>
        <fullName evidence="3">Proteinase inhibitor I42 chagasin domain-containing protein</fullName>
    </recommendedName>
</protein>
<evidence type="ECO:0008006" key="3">
    <source>
        <dbReference type="Google" id="ProtNLM"/>
    </source>
</evidence>
<evidence type="ECO:0000313" key="1">
    <source>
        <dbReference type="EMBL" id="MDC0749327.1"/>
    </source>
</evidence>
<sequence>MPCRAGRAPPPIRLFPWRHTSLFLVGAAGGEVELRSSSETEPGTESGIEPWFDAVGFLVFELPPIDPPQGYRWFHVMVGASADTFPGALGGGLEGPDWMTTELNQNGKVTTRFVTRTDAEGAFVMRHYAYTSGGLSGVFDVPVTVRIEGALTKP</sequence>
<comment type="caution">
    <text evidence="1">The sequence shown here is derived from an EMBL/GenBank/DDBJ whole genome shotgun (WGS) entry which is preliminary data.</text>
</comment>
<proteinExistence type="predicted"/>
<name>A0ABT5F5F8_9BACT</name>
<dbReference type="Proteomes" id="UP001221411">
    <property type="component" value="Unassembled WGS sequence"/>
</dbReference>
<evidence type="ECO:0000313" key="2">
    <source>
        <dbReference type="Proteomes" id="UP001221411"/>
    </source>
</evidence>
<keyword evidence="2" id="KW-1185">Reference proteome</keyword>
<dbReference type="EMBL" id="JAQNDO010000001">
    <property type="protein sequence ID" value="MDC0749327.1"/>
    <property type="molecule type" value="Genomic_DNA"/>
</dbReference>
<accession>A0ABT5F5F8</accession>
<organism evidence="1 2">
    <name type="scientific">Polyangium mundeleinium</name>
    <dbReference type="NCBI Taxonomy" id="2995306"/>
    <lineage>
        <taxon>Bacteria</taxon>
        <taxon>Pseudomonadati</taxon>
        <taxon>Myxococcota</taxon>
        <taxon>Polyangia</taxon>
        <taxon>Polyangiales</taxon>
        <taxon>Polyangiaceae</taxon>
        <taxon>Polyangium</taxon>
    </lineage>
</organism>
<reference evidence="1 2" key="1">
    <citation type="submission" date="2022-11" db="EMBL/GenBank/DDBJ databases">
        <title>Minimal conservation of predation-associated metabolite biosynthetic gene clusters underscores biosynthetic potential of Myxococcota including descriptions for ten novel species: Archangium lansinium sp. nov., Myxococcus landrumus sp. nov., Nannocystis bai.</title>
        <authorList>
            <person name="Ahearne A."/>
            <person name="Stevens C."/>
            <person name="Dowd S."/>
        </authorList>
    </citation>
    <scope>NUCLEOTIDE SEQUENCE [LARGE SCALE GENOMIC DNA]</scope>
    <source>
        <strain evidence="1 2">RJM3</strain>
    </source>
</reference>
<dbReference type="RefSeq" id="WP_271929057.1">
    <property type="nucleotide sequence ID" value="NZ_JAQNDO010000001.1"/>
</dbReference>